<gene>
    <name evidence="1" type="ORF">BDR25DRAFT_43630</name>
</gene>
<comment type="caution">
    <text evidence="1">The sequence shown here is derived from an EMBL/GenBank/DDBJ whole genome shotgun (WGS) entry which is preliminary data.</text>
</comment>
<dbReference type="EMBL" id="MU003493">
    <property type="protein sequence ID" value="KAF2477090.1"/>
    <property type="molecule type" value="Genomic_DNA"/>
</dbReference>
<dbReference type="Proteomes" id="UP000799755">
    <property type="component" value="Unassembled WGS sequence"/>
</dbReference>
<evidence type="ECO:0000313" key="1">
    <source>
        <dbReference type="EMBL" id="KAF2477090.1"/>
    </source>
</evidence>
<sequence>MMKCVVFYLLALLHRSVALEYPMIYIQVPTKVAANTPIEAQLDAEVHNGDTQWSSTFRVYLATSAKDETTPNFFHSDCYLIHEHTLCDESVVIADDYVLFKNTSFSVTIPANIGPSGNHYVLVAQILQTDGSYYGASLESNVFSLSGGTGYWGHYQLQGYTLWGDDGTPCTGYACVRNCSDTAYESSKAGQGNGTIQYQDCANSCPNVTINFESSTRGGQPTAELTKPTSCSTQPLVSSTARTTSSGPLSTPTRARSAAAAVGTNASSVMDRRSPCYVGFVSLVGYILIG</sequence>
<accession>A0ACB6RDH2</accession>
<proteinExistence type="predicted"/>
<keyword evidence="2" id="KW-1185">Reference proteome</keyword>
<protein>
    <submittedName>
        <fullName evidence="1">Uncharacterized protein</fullName>
    </submittedName>
</protein>
<organism evidence="1 2">
    <name type="scientific">Lindgomyces ingoldianus</name>
    <dbReference type="NCBI Taxonomy" id="673940"/>
    <lineage>
        <taxon>Eukaryota</taxon>
        <taxon>Fungi</taxon>
        <taxon>Dikarya</taxon>
        <taxon>Ascomycota</taxon>
        <taxon>Pezizomycotina</taxon>
        <taxon>Dothideomycetes</taxon>
        <taxon>Pleosporomycetidae</taxon>
        <taxon>Pleosporales</taxon>
        <taxon>Lindgomycetaceae</taxon>
        <taxon>Lindgomyces</taxon>
    </lineage>
</organism>
<reference evidence="1" key="1">
    <citation type="journal article" date="2020" name="Stud. Mycol.">
        <title>101 Dothideomycetes genomes: a test case for predicting lifestyles and emergence of pathogens.</title>
        <authorList>
            <person name="Haridas S."/>
            <person name="Albert R."/>
            <person name="Binder M."/>
            <person name="Bloem J."/>
            <person name="Labutti K."/>
            <person name="Salamov A."/>
            <person name="Andreopoulos B."/>
            <person name="Baker S."/>
            <person name="Barry K."/>
            <person name="Bills G."/>
            <person name="Bluhm B."/>
            <person name="Cannon C."/>
            <person name="Castanera R."/>
            <person name="Culley D."/>
            <person name="Daum C."/>
            <person name="Ezra D."/>
            <person name="Gonzalez J."/>
            <person name="Henrissat B."/>
            <person name="Kuo A."/>
            <person name="Liang C."/>
            <person name="Lipzen A."/>
            <person name="Lutzoni F."/>
            <person name="Magnuson J."/>
            <person name="Mondo S."/>
            <person name="Nolan M."/>
            <person name="Ohm R."/>
            <person name="Pangilinan J."/>
            <person name="Park H.-J."/>
            <person name="Ramirez L."/>
            <person name="Alfaro M."/>
            <person name="Sun H."/>
            <person name="Tritt A."/>
            <person name="Yoshinaga Y."/>
            <person name="Zwiers L.-H."/>
            <person name="Turgeon B."/>
            <person name="Goodwin S."/>
            <person name="Spatafora J."/>
            <person name="Crous P."/>
            <person name="Grigoriev I."/>
        </authorList>
    </citation>
    <scope>NUCLEOTIDE SEQUENCE</scope>
    <source>
        <strain evidence="1">ATCC 200398</strain>
    </source>
</reference>
<evidence type="ECO:0000313" key="2">
    <source>
        <dbReference type="Proteomes" id="UP000799755"/>
    </source>
</evidence>
<name>A0ACB6RDH2_9PLEO</name>